<proteinExistence type="predicted"/>
<dbReference type="GO" id="GO:0004803">
    <property type="term" value="F:transposase activity"/>
    <property type="evidence" value="ECO:0007669"/>
    <property type="project" value="InterPro"/>
</dbReference>
<dbReference type="EMBL" id="RJUF01000003">
    <property type="protein sequence ID" value="MCP9761874.1"/>
    <property type="molecule type" value="Genomic_DNA"/>
</dbReference>
<dbReference type="SMART" id="SM01321">
    <property type="entry name" value="Y1_Tnp"/>
    <property type="match status" value="1"/>
</dbReference>
<dbReference type="PANTHER" id="PTHR36966:SF1">
    <property type="entry name" value="REP-ASSOCIATED TYROSINE TRANSPOSASE"/>
    <property type="match status" value="1"/>
</dbReference>
<dbReference type="AlphaFoldDB" id="A0AAE3KRU6"/>
<gene>
    <name evidence="2" type="ORF">EGI31_02825</name>
</gene>
<evidence type="ECO:0000313" key="2">
    <source>
        <dbReference type="EMBL" id="MCP9761874.1"/>
    </source>
</evidence>
<evidence type="ECO:0000313" key="3">
    <source>
        <dbReference type="Proteomes" id="UP001204144"/>
    </source>
</evidence>
<feature type="domain" description="Transposase IS200-like" evidence="1">
    <location>
        <begin position="74"/>
        <end position="187"/>
    </location>
</feature>
<dbReference type="PANTHER" id="PTHR36966">
    <property type="entry name" value="REP-ASSOCIATED TYROSINE TRANSPOSASE"/>
    <property type="match status" value="1"/>
</dbReference>
<keyword evidence="3" id="KW-1185">Reference proteome</keyword>
<dbReference type="InterPro" id="IPR036515">
    <property type="entry name" value="Transposase_17_sf"/>
</dbReference>
<dbReference type="InterPro" id="IPR002686">
    <property type="entry name" value="Transposase_17"/>
</dbReference>
<dbReference type="GO" id="GO:0043565">
    <property type="term" value="F:sequence-specific DNA binding"/>
    <property type="evidence" value="ECO:0007669"/>
    <property type="project" value="TreeGrafter"/>
</dbReference>
<reference evidence="2 3" key="1">
    <citation type="submission" date="2018-11" db="EMBL/GenBank/DDBJ databases">
        <title>Novel bacteria species description.</title>
        <authorList>
            <person name="Han J.-H."/>
        </authorList>
    </citation>
    <scope>NUCLEOTIDE SEQUENCE [LARGE SCALE GENOMIC DNA]</scope>
    <source>
        <strain evidence="2 3">KCTC23259</strain>
    </source>
</reference>
<sequence>MKKEFYRRNLPHYQPIGGTFFVTFNLADAIPKRVLDEWAKEFEIQKKSIQLFSQNFDEDLDKLIKLDFAKRDKYLDAANQGESWLKNDELALVVSESLHFWDKRTIDLFCFCIMSNHVHVVFRLLDNFEVKTPKYLDEVMHSIKRFSAKKCNEVLGKTGQFWQYESYDRLIRNDDERFRIIQYVVNNPVKAGLVIKPFEWKWTYLAESFKNIIG</sequence>
<protein>
    <recommendedName>
        <fullName evidence="1">Transposase IS200-like domain-containing protein</fullName>
    </recommendedName>
</protein>
<evidence type="ECO:0000259" key="1">
    <source>
        <dbReference type="SMART" id="SM01321"/>
    </source>
</evidence>
<dbReference type="RefSeq" id="WP_255035616.1">
    <property type="nucleotide sequence ID" value="NZ_RJUF01000003.1"/>
</dbReference>
<dbReference type="InterPro" id="IPR052715">
    <property type="entry name" value="RAYT_transposase"/>
</dbReference>
<organism evidence="2 3">
    <name type="scientific">Lacihabitans soyangensis</name>
    <dbReference type="NCBI Taxonomy" id="869394"/>
    <lineage>
        <taxon>Bacteria</taxon>
        <taxon>Pseudomonadati</taxon>
        <taxon>Bacteroidota</taxon>
        <taxon>Cytophagia</taxon>
        <taxon>Cytophagales</taxon>
        <taxon>Leadbetterellaceae</taxon>
        <taxon>Lacihabitans</taxon>
    </lineage>
</organism>
<comment type="caution">
    <text evidence="2">The sequence shown here is derived from an EMBL/GenBank/DDBJ whole genome shotgun (WGS) entry which is preliminary data.</text>
</comment>
<dbReference type="GO" id="GO:0006313">
    <property type="term" value="P:DNA transposition"/>
    <property type="evidence" value="ECO:0007669"/>
    <property type="project" value="InterPro"/>
</dbReference>
<name>A0AAE3KRU6_9BACT</name>
<dbReference type="Proteomes" id="UP001204144">
    <property type="component" value="Unassembled WGS sequence"/>
</dbReference>
<dbReference type="Gene3D" id="3.30.70.1290">
    <property type="entry name" value="Transposase IS200-like"/>
    <property type="match status" value="1"/>
</dbReference>
<accession>A0AAE3KRU6</accession>
<dbReference type="SUPFAM" id="SSF143422">
    <property type="entry name" value="Transposase IS200-like"/>
    <property type="match status" value="1"/>
</dbReference>